<dbReference type="PROSITE" id="PS50011">
    <property type="entry name" value="PROTEIN_KINASE_DOM"/>
    <property type="match status" value="1"/>
</dbReference>
<dbReference type="SUPFAM" id="SSF56112">
    <property type="entry name" value="Protein kinase-like (PK-like)"/>
    <property type="match status" value="1"/>
</dbReference>
<organism evidence="9 10">
    <name type="scientific">Pararge aegeria aegeria</name>
    <dbReference type="NCBI Taxonomy" id="348720"/>
    <lineage>
        <taxon>Eukaryota</taxon>
        <taxon>Metazoa</taxon>
        <taxon>Ecdysozoa</taxon>
        <taxon>Arthropoda</taxon>
        <taxon>Hexapoda</taxon>
        <taxon>Insecta</taxon>
        <taxon>Pterygota</taxon>
        <taxon>Neoptera</taxon>
        <taxon>Endopterygota</taxon>
        <taxon>Lepidoptera</taxon>
        <taxon>Glossata</taxon>
        <taxon>Ditrysia</taxon>
        <taxon>Papilionoidea</taxon>
        <taxon>Nymphalidae</taxon>
        <taxon>Satyrinae</taxon>
        <taxon>Satyrini</taxon>
        <taxon>Parargina</taxon>
        <taxon>Pararge</taxon>
    </lineage>
</organism>
<dbReference type="Gene3D" id="3.30.200.20">
    <property type="entry name" value="Phosphorylase Kinase, domain 1"/>
    <property type="match status" value="1"/>
</dbReference>
<dbReference type="InterPro" id="IPR000719">
    <property type="entry name" value="Prot_kinase_dom"/>
</dbReference>
<dbReference type="OrthoDB" id="535945at2759"/>
<dbReference type="PROSITE" id="PS00109">
    <property type="entry name" value="PROTEIN_KINASE_TYR"/>
    <property type="match status" value="1"/>
</dbReference>
<evidence type="ECO:0000313" key="9">
    <source>
        <dbReference type="EMBL" id="CAH2232133.1"/>
    </source>
</evidence>
<dbReference type="PANTHER" id="PTHR24416">
    <property type="entry name" value="TYROSINE-PROTEIN KINASE RECEPTOR"/>
    <property type="match status" value="1"/>
</dbReference>
<protein>
    <submittedName>
        <fullName evidence="9">Jg20808 protein</fullName>
    </submittedName>
</protein>
<dbReference type="GO" id="GO:0007409">
    <property type="term" value="P:axonogenesis"/>
    <property type="evidence" value="ECO:0007669"/>
    <property type="project" value="TreeGrafter"/>
</dbReference>
<reference evidence="9" key="1">
    <citation type="submission" date="2022-03" db="EMBL/GenBank/DDBJ databases">
        <authorList>
            <person name="Lindestad O."/>
        </authorList>
    </citation>
    <scope>NUCLEOTIDE SEQUENCE</scope>
</reference>
<dbReference type="InterPro" id="IPR011009">
    <property type="entry name" value="Kinase-like_dom_sf"/>
</dbReference>
<evidence type="ECO:0000256" key="7">
    <source>
        <dbReference type="ARBA" id="ARBA00023180"/>
    </source>
</evidence>
<accession>A0A8S4R8D0</accession>
<keyword evidence="10" id="KW-1185">Reference proteome</keyword>
<evidence type="ECO:0000256" key="2">
    <source>
        <dbReference type="ARBA" id="ARBA00022692"/>
    </source>
</evidence>
<evidence type="ECO:0000256" key="6">
    <source>
        <dbReference type="ARBA" id="ARBA00023170"/>
    </source>
</evidence>
<sequence length="266" mass="29296">MFFHKQTVPKDRITDPAEQLRYLNTTRSNIRLEILVHEGTFGRVYKGVFKRGDTYEEVLVKTVSEAASAMQAALLVAEGLRLCGLIHANVLAPIAACAEEARKPLLVYCCVSHSSNLKRFLTSCRLGHQAAPATRELVDLGAQVACGLAYLHVQRLVHADIAARNCIVDEKLRLKVADNGLSRDLFPDDYHCLGDNENRPVKWMAPESLLQNQYTTASDVWSLGITLWELATLGASPLAELDAADVGAFLNGGYRPSQPHNCPDEL</sequence>
<dbReference type="GO" id="GO:0005886">
    <property type="term" value="C:plasma membrane"/>
    <property type="evidence" value="ECO:0007669"/>
    <property type="project" value="UniProtKB-SubCell"/>
</dbReference>
<dbReference type="Pfam" id="PF07714">
    <property type="entry name" value="PK_Tyr_Ser-Thr"/>
    <property type="match status" value="1"/>
</dbReference>
<dbReference type="PANTHER" id="PTHR24416:SF349">
    <property type="entry name" value="TYROSINE-PROTEIN KINASE RYK"/>
    <property type="match status" value="1"/>
</dbReference>
<comment type="subcellular location">
    <subcellularLocation>
        <location evidence="1">Cell membrane</location>
        <topology evidence="1">Single-pass membrane protein</topology>
    </subcellularLocation>
</comment>
<dbReference type="Proteomes" id="UP000838756">
    <property type="component" value="Unassembled WGS sequence"/>
</dbReference>
<evidence type="ECO:0000256" key="5">
    <source>
        <dbReference type="ARBA" id="ARBA00023136"/>
    </source>
</evidence>
<dbReference type="GO" id="GO:0007169">
    <property type="term" value="P:cell surface receptor protein tyrosine kinase signaling pathway"/>
    <property type="evidence" value="ECO:0007669"/>
    <property type="project" value="TreeGrafter"/>
</dbReference>
<keyword evidence="6" id="KW-0675">Receptor</keyword>
<keyword evidence="5" id="KW-0472">Membrane</keyword>
<evidence type="ECO:0000259" key="8">
    <source>
        <dbReference type="PROSITE" id="PS50011"/>
    </source>
</evidence>
<dbReference type="PIRSF" id="PIRSF000654">
    <property type="entry name" value="Integrin-linked_kinase"/>
    <property type="match status" value="1"/>
</dbReference>
<evidence type="ECO:0000256" key="1">
    <source>
        <dbReference type="ARBA" id="ARBA00004162"/>
    </source>
</evidence>
<keyword evidence="3" id="KW-0732">Signal</keyword>
<dbReference type="GO" id="GO:0043235">
    <property type="term" value="C:receptor complex"/>
    <property type="evidence" value="ECO:0007669"/>
    <property type="project" value="TreeGrafter"/>
</dbReference>
<name>A0A8S4R8D0_9NEOP</name>
<keyword evidence="2" id="KW-0812">Transmembrane</keyword>
<dbReference type="InterPro" id="IPR001245">
    <property type="entry name" value="Ser-Thr/Tyr_kinase_cat_dom"/>
</dbReference>
<dbReference type="EMBL" id="CAKXAJ010024867">
    <property type="protein sequence ID" value="CAH2232133.1"/>
    <property type="molecule type" value="Genomic_DNA"/>
</dbReference>
<dbReference type="InterPro" id="IPR050122">
    <property type="entry name" value="RTK"/>
</dbReference>
<dbReference type="PRINTS" id="PR00109">
    <property type="entry name" value="TYRKINASE"/>
</dbReference>
<evidence type="ECO:0000256" key="3">
    <source>
        <dbReference type="ARBA" id="ARBA00022729"/>
    </source>
</evidence>
<keyword evidence="4" id="KW-1133">Transmembrane helix</keyword>
<keyword evidence="7" id="KW-0325">Glycoprotein</keyword>
<gene>
    <name evidence="9" type="primary">jg20808</name>
    <name evidence="9" type="ORF">PAEG_LOCUS10448</name>
</gene>
<evidence type="ECO:0000256" key="4">
    <source>
        <dbReference type="ARBA" id="ARBA00022989"/>
    </source>
</evidence>
<dbReference type="InterPro" id="IPR008266">
    <property type="entry name" value="Tyr_kinase_AS"/>
</dbReference>
<dbReference type="GO" id="GO:0005524">
    <property type="term" value="F:ATP binding"/>
    <property type="evidence" value="ECO:0007669"/>
    <property type="project" value="InterPro"/>
</dbReference>
<dbReference type="GO" id="GO:0004672">
    <property type="term" value="F:protein kinase activity"/>
    <property type="evidence" value="ECO:0007669"/>
    <property type="project" value="InterPro"/>
</dbReference>
<dbReference type="AlphaFoldDB" id="A0A8S4R8D0"/>
<dbReference type="GO" id="GO:0010976">
    <property type="term" value="P:positive regulation of neuron projection development"/>
    <property type="evidence" value="ECO:0007669"/>
    <property type="project" value="TreeGrafter"/>
</dbReference>
<dbReference type="GO" id="GO:0051897">
    <property type="term" value="P:positive regulation of phosphatidylinositol 3-kinase/protein kinase B signal transduction"/>
    <property type="evidence" value="ECO:0007669"/>
    <property type="project" value="TreeGrafter"/>
</dbReference>
<evidence type="ECO:0000313" key="10">
    <source>
        <dbReference type="Proteomes" id="UP000838756"/>
    </source>
</evidence>
<comment type="caution">
    <text evidence="9">The sequence shown here is derived from an EMBL/GenBank/DDBJ whole genome shotgun (WGS) entry which is preliminary data.</text>
</comment>
<dbReference type="Gene3D" id="1.10.510.10">
    <property type="entry name" value="Transferase(Phosphotransferase) domain 1"/>
    <property type="match status" value="1"/>
</dbReference>
<proteinExistence type="predicted"/>
<feature type="domain" description="Protein kinase" evidence="8">
    <location>
        <begin position="30"/>
        <end position="266"/>
    </location>
</feature>